<evidence type="ECO:0000313" key="1">
    <source>
        <dbReference type="EMBL" id="KAK1769682.1"/>
    </source>
</evidence>
<name>A0AAJ0C560_9PEZI</name>
<organism evidence="1 2">
    <name type="scientific">Phialemonium atrogriseum</name>
    <dbReference type="NCBI Taxonomy" id="1093897"/>
    <lineage>
        <taxon>Eukaryota</taxon>
        <taxon>Fungi</taxon>
        <taxon>Dikarya</taxon>
        <taxon>Ascomycota</taxon>
        <taxon>Pezizomycotina</taxon>
        <taxon>Sordariomycetes</taxon>
        <taxon>Sordariomycetidae</taxon>
        <taxon>Cephalothecales</taxon>
        <taxon>Cephalothecaceae</taxon>
        <taxon>Phialemonium</taxon>
    </lineage>
</organism>
<dbReference type="Gene3D" id="3.30.200.20">
    <property type="entry name" value="Phosphorylase Kinase, domain 1"/>
    <property type="match status" value="1"/>
</dbReference>
<comment type="caution">
    <text evidence="1">The sequence shown here is derived from an EMBL/GenBank/DDBJ whole genome shotgun (WGS) entry which is preliminary data.</text>
</comment>
<keyword evidence="2" id="KW-1185">Reference proteome</keyword>
<dbReference type="GeneID" id="85306861"/>
<dbReference type="EMBL" id="MU839002">
    <property type="protein sequence ID" value="KAK1769682.1"/>
    <property type="molecule type" value="Genomic_DNA"/>
</dbReference>
<proteinExistence type="predicted"/>
<gene>
    <name evidence="1" type="ORF">QBC33DRAFT_331602</name>
</gene>
<reference evidence="1" key="1">
    <citation type="submission" date="2023-06" db="EMBL/GenBank/DDBJ databases">
        <title>Genome-scale phylogeny and comparative genomics of the fungal order Sordariales.</title>
        <authorList>
            <consortium name="Lawrence Berkeley National Laboratory"/>
            <person name="Hensen N."/>
            <person name="Bonometti L."/>
            <person name="Westerberg I."/>
            <person name="Brannstrom I.O."/>
            <person name="Guillou S."/>
            <person name="Cros-Aarteil S."/>
            <person name="Calhoun S."/>
            <person name="Haridas S."/>
            <person name="Kuo A."/>
            <person name="Mondo S."/>
            <person name="Pangilinan J."/>
            <person name="Riley R."/>
            <person name="Labutti K."/>
            <person name="Andreopoulos B."/>
            <person name="Lipzen A."/>
            <person name="Chen C."/>
            <person name="Yanf M."/>
            <person name="Daum C."/>
            <person name="Ng V."/>
            <person name="Clum A."/>
            <person name="Steindorff A."/>
            <person name="Ohm R."/>
            <person name="Martin F."/>
            <person name="Silar P."/>
            <person name="Natvig D."/>
            <person name="Lalanne C."/>
            <person name="Gautier V."/>
            <person name="Ament-Velasquez S.L."/>
            <person name="Kruys A."/>
            <person name="Hutchinson M.I."/>
            <person name="Powell A.J."/>
            <person name="Barry K."/>
            <person name="Miller A.N."/>
            <person name="Grigoriev I.V."/>
            <person name="Debuchy R."/>
            <person name="Gladieux P."/>
            <person name="Thoren M.H."/>
            <person name="Johannesson H."/>
        </authorList>
    </citation>
    <scope>NUCLEOTIDE SEQUENCE</scope>
    <source>
        <strain evidence="1">8032-3</strain>
    </source>
</reference>
<dbReference type="AlphaFoldDB" id="A0AAJ0C560"/>
<evidence type="ECO:0008006" key="3">
    <source>
        <dbReference type="Google" id="ProtNLM"/>
    </source>
</evidence>
<dbReference type="RefSeq" id="XP_060285895.1">
    <property type="nucleotide sequence ID" value="XM_060423674.1"/>
</dbReference>
<protein>
    <recommendedName>
        <fullName evidence="3">Protein kinase domain-containing protein</fullName>
    </recommendedName>
</protein>
<dbReference type="Proteomes" id="UP001244011">
    <property type="component" value="Unassembled WGS sequence"/>
</dbReference>
<sequence length="111" mass="12497">MNEPIEEELFPGDRLRYFHPTQPGEVLDGRFKTIAKLGFGAGSTVWLAENLKFKKRRKSLVPRYVSVKIAALDIDASRETMTSKLIANAKPSHEGHSFIQTPVDEFQLKGP</sequence>
<evidence type="ECO:0000313" key="2">
    <source>
        <dbReference type="Proteomes" id="UP001244011"/>
    </source>
</evidence>
<accession>A0AAJ0C560</accession>
<dbReference type="Gene3D" id="1.10.510.10">
    <property type="entry name" value="Transferase(Phosphotransferase) domain 1"/>
    <property type="match status" value="1"/>
</dbReference>